<organism evidence="2 3">
    <name type="scientific">Streptomyces thermogriseus</name>
    <dbReference type="NCBI Taxonomy" id="75292"/>
    <lineage>
        <taxon>Bacteria</taxon>
        <taxon>Bacillati</taxon>
        <taxon>Actinomycetota</taxon>
        <taxon>Actinomycetes</taxon>
        <taxon>Kitasatosporales</taxon>
        <taxon>Streptomycetaceae</taxon>
        <taxon>Streptomyces</taxon>
    </lineage>
</organism>
<dbReference type="Proteomes" id="UP001501072">
    <property type="component" value="Unassembled WGS sequence"/>
</dbReference>
<evidence type="ECO:0000313" key="2">
    <source>
        <dbReference type="EMBL" id="GAA1007264.1"/>
    </source>
</evidence>
<reference evidence="2 3" key="1">
    <citation type="journal article" date="2019" name="Int. J. Syst. Evol. Microbiol.">
        <title>The Global Catalogue of Microorganisms (GCM) 10K type strain sequencing project: providing services to taxonomists for standard genome sequencing and annotation.</title>
        <authorList>
            <consortium name="The Broad Institute Genomics Platform"/>
            <consortium name="The Broad Institute Genome Sequencing Center for Infectious Disease"/>
            <person name="Wu L."/>
            <person name="Ma J."/>
        </authorList>
    </citation>
    <scope>NUCLEOTIDE SEQUENCE [LARGE SCALE GENOMIC DNA]</scope>
    <source>
        <strain evidence="2 3">JCM 11269</strain>
    </source>
</reference>
<accession>A0ABN1SX87</accession>
<feature type="compositionally biased region" description="Basic and acidic residues" evidence="1">
    <location>
        <begin position="61"/>
        <end position="71"/>
    </location>
</feature>
<protein>
    <submittedName>
        <fullName evidence="2">Uncharacterized protein</fullName>
    </submittedName>
</protein>
<proteinExistence type="predicted"/>
<evidence type="ECO:0000256" key="1">
    <source>
        <dbReference type="SAM" id="MobiDB-lite"/>
    </source>
</evidence>
<gene>
    <name evidence="2" type="ORF">GCM10009564_16720</name>
</gene>
<feature type="region of interest" description="Disordered" evidence="1">
    <location>
        <begin position="47"/>
        <end position="94"/>
    </location>
</feature>
<name>A0ABN1SX87_9ACTN</name>
<keyword evidence="3" id="KW-1185">Reference proteome</keyword>
<comment type="caution">
    <text evidence="2">The sequence shown here is derived from an EMBL/GenBank/DDBJ whole genome shotgun (WGS) entry which is preliminary data.</text>
</comment>
<evidence type="ECO:0000313" key="3">
    <source>
        <dbReference type="Proteomes" id="UP001501072"/>
    </source>
</evidence>
<dbReference type="EMBL" id="BAAAHU010000012">
    <property type="protein sequence ID" value="GAA1007264.1"/>
    <property type="molecule type" value="Genomic_DNA"/>
</dbReference>
<sequence>MPPWSFRGVPVVVRRGVPCSRAASSAGRSAWSLLRILPFLPRAFSVPSPRPRAAVSGTTTERAERFPDDGRAGGTVPEEACGRAVPEGAQRLHR</sequence>